<comment type="caution">
    <text evidence="4">The sequence shown here is derived from an EMBL/GenBank/DDBJ whole genome shotgun (WGS) entry which is preliminary data.</text>
</comment>
<dbReference type="GO" id="GO:0003677">
    <property type="term" value="F:DNA binding"/>
    <property type="evidence" value="ECO:0007669"/>
    <property type="project" value="UniProtKB-KW"/>
</dbReference>
<dbReference type="InterPro" id="IPR048428">
    <property type="entry name" value="YobI-NTPase"/>
</dbReference>
<dbReference type="Proteomes" id="UP001172310">
    <property type="component" value="Unassembled WGS sequence"/>
</dbReference>
<accession>A0AAW7QL76</accession>
<evidence type="ECO:0000313" key="5">
    <source>
        <dbReference type="Proteomes" id="UP001172310"/>
    </source>
</evidence>
<evidence type="ECO:0000256" key="2">
    <source>
        <dbReference type="SAM" id="Phobius"/>
    </source>
</evidence>
<gene>
    <name evidence="4" type="ORF">QY913_06815</name>
</gene>
<keyword evidence="2" id="KW-1133">Transmembrane helix</keyword>
<dbReference type="RefSeq" id="WP_247918866.1">
    <property type="nucleotide sequence ID" value="NZ_JALDVO010000014.1"/>
</dbReference>
<keyword evidence="2" id="KW-0812">Transmembrane</keyword>
<keyword evidence="4" id="KW-0238">DNA-binding</keyword>
<organism evidence="4 5">
    <name type="scientific">Streptococcus vestibularis</name>
    <dbReference type="NCBI Taxonomy" id="1343"/>
    <lineage>
        <taxon>Bacteria</taxon>
        <taxon>Bacillati</taxon>
        <taxon>Bacillota</taxon>
        <taxon>Bacilli</taxon>
        <taxon>Lactobacillales</taxon>
        <taxon>Streptococcaceae</taxon>
        <taxon>Streptococcus</taxon>
    </lineage>
</organism>
<evidence type="ECO:0000313" key="4">
    <source>
        <dbReference type="EMBL" id="MDN5269830.1"/>
    </source>
</evidence>
<name>A0AAW7QL76_STRVE</name>
<keyword evidence="1" id="KW-0175">Coiled coil</keyword>
<protein>
    <submittedName>
        <fullName evidence="4">DNA-binding protein</fullName>
    </submittedName>
</protein>
<dbReference type="AlphaFoldDB" id="A0AAW7QL76"/>
<keyword evidence="2" id="KW-0472">Membrane</keyword>
<feature type="domain" description="YobI-like P-loop NTPase" evidence="3">
    <location>
        <begin position="21"/>
        <end position="412"/>
    </location>
</feature>
<sequence length="1251" mass="147232">MTEFKFNKLTLLNDIDIDSSYIEAMKYVLEDEDIKNIAISGNYGSGKSSFIETYKSINKDFKPLHISLAHFSSVNNIENGDNSQINLVKNNAENSNLRDQTKIIEGKIINQLLHQIDSKYIPMTIFKSKKNPRLSEIVFLSATLLLFVLPTLLLLNYSQLAILSRELLPTFPHIGNIIRILAYLILTGNLISTVYRLSKLQLNRRLIKILSFRGTNISGEIEVFQNEETSYFDKYLDDVLYLFDNCQSNIIIFEDIDRFQTNLIFEKLREINTLVNNKKKKEQKLLFIYLVKDDMFISQDRTKFFDFIIPIIPVVTSSNSGEKIGEILTNLGESNSVSKGLLKQVAIYIDDMRLAYNICNEFVLYKNNLFSQEENDNNKLNLSVDKIFAIIVYKNIFPKDFSLLQKDLGFLHQLYIRVDDLKQDSLAKKSKEIKEIERLIISSEQEISKNKLELYSTFMKVPDGRVAIRVNGKLESEFPSRVDFIREILTEEAKITSIVTDYYYNREDSRNETIDSVIAMADTNFQERMNALENRSHLRELNFNLEKLREEYESIKSKKLSALINRNFFDAIMEEYTYLKKEKNSLIMYLLRNGYIDESYPDYITYFYPNSLKKQDKEFLNAVQGELELSWDYQLVEVAEVNDRLNDSDFTRIYVLNFDLFEYILHGTNEKRLGGYLSDVNVKFINKFLQQSTRHLAAKITVLEYLIERNQRTLKLLLTSDDILKKERVQNIILLLSFFDFSNISWQEELQETISYFVSSNWLAIKETSDNFIESLNNTRIQDNLKFMDVKIKDFSFEENKKVMSDFVYEHNLYEINTDNLSSLLSYLDNSLSVQMLKDKPFSILEQFDNLKQYIGKNRELYMSQILPLMNKCIHDDLQIVYDVVNDTKVAENYRVEYLKKTKNYFLEISNLSSMSILDAAIEFNKATYSTKNILNYFYNYDSWNERLIEFVNNGDCLDFLQSELREFSDKLQEEFLEETVKCNKLNNDIYKEILSKVELHCSEFEFENISDEKMSILIGTRCISAKFSINTLNFIRDNYQNHTIEYLKEYIEEYLLEDEDNDIYQETEMLNLLQASLSHEWKFKIVDKFPTNVSIVDKEYSTILVDYILQNKFDESDLEYILSNYDCLEVSTRKIVEQIFVDYLDEILEEGYSIKKELLQATINNSTITIDKRRLILANYIDVFADEEIMDLFRSVKMTEMILAVTDIKNPKVDFTDYNKLILEYLKGKRKIASYRKEGNGYRIYSKKIK</sequence>
<feature type="coiled-coil region" evidence="1">
    <location>
        <begin position="538"/>
        <end position="565"/>
    </location>
</feature>
<dbReference type="Pfam" id="PF20693">
    <property type="entry name" value="YobI-ATPase"/>
    <property type="match status" value="1"/>
</dbReference>
<dbReference type="EMBL" id="JAUJGC010000028">
    <property type="protein sequence ID" value="MDN5269830.1"/>
    <property type="molecule type" value="Genomic_DNA"/>
</dbReference>
<proteinExistence type="predicted"/>
<reference evidence="4" key="1">
    <citation type="submission" date="2023-07" db="EMBL/GenBank/DDBJ databases">
        <title>SVep1, a Temperate Phage of Human Oral Commensal Streptococcus vestibularis.</title>
        <authorList>
            <person name="Wu M."/>
            <person name="Zhu Y."/>
            <person name="Li Y."/>
        </authorList>
    </citation>
    <scope>NUCLEOTIDE SEQUENCE</scope>
    <source>
        <strain evidence="4">SVE8</strain>
    </source>
</reference>
<evidence type="ECO:0000259" key="3">
    <source>
        <dbReference type="Pfam" id="PF20693"/>
    </source>
</evidence>
<feature type="transmembrane region" description="Helical" evidence="2">
    <location>
        <begin position="137"/>
        <end position="157"/>
    </location>
</feature>
<evidence type="ECO:0000256" key="1">
    <source>
        <dbReference type="SAM" id="Coils"/>
    </source>
</evidence>